<accession>A0A1L9SE67</accession>
<dbReference type="EMBL" id="KV878345">
    <property type="protein sequence ID" value="OJJ45479.1"/>
    <property type="molecule type" value="Genomic_DNA"/>
</dbReference>
<feature type="transmembrane region" description="Helical" evidence="2">
    <location>
        <begin position="47"/>
        <end position="75"/>
    </location>
</feature>
<evidence type="ECO:0000256" key="2">
    <source>
        <dbReference type="SAM" id="Phobius"/>
    </source>
</evidence>
<sequence length="273" mass="29713">MRTSVKPSLYPPLPFHLLRLVIFVSSLTVAIILADFAYHLHSSGYKFPWAFLILIISAVLSLVNLILTTIVHCFYGLSPRLSMGLNGILLVLWAISLGLLAWCMSHTILTTCTATYWATSSGISVCRTYKALFAFTALGVASYIASIALDIVVRIRQTRLGNYDPMAVSESHHMLSGIGAGNAKLHDRSSSALSSPFDPNNHVTTPAGGGYSTDEHHPFSAHMDDNDDDIYHAVPAPGRGGHARTLSEDSDVGNPYYSDRGMGHTRYDPGAYR</sequence>
<dbReference type="Proteomes" id="UP000184188">
    <property type="component" value="Unassembled WGS sequence"/>
</dbReference>
<proteinExistence type="predicted"/>
<gene>
    <name evidence="3" type="ORF">ASPZODRAFT_99595</name>
</gene>
<dbReference type="RefSeq" id="XP_022579989.1">
    <property type="nucleotide sequence ID" value="XM_022730616.1"/>
</dbReference>
<dbReference type="VEuPathDB" id="FungiDB:ASPZODRAFT_99595"/>
<feature type="compositionally biased region" description="Basic and acidic residues" evidence="1">
    <location>
        <begin position="213"/>
        <end position="224"/>
    </location>
</feature>
<protein>
    <recommendedName>
        <fullName evidence="5">MARVEL domain-containing protein</fullName>
    </recommendedName>
</protein>
<feature type="compositionally biased region" description="Polar residues" evidence="1">
    <location>
        <begin position="190"/>
        <end position="204"/>
    </location>
</feature>
<dbReference type="GeneID" id="34617080"/>
<feature type="transmembrane region" description="Helical" evidence="2">
    <location>
        <begin position="87"/>
        <end position="109"/>
    </location>
</feature>
<keyword evidence="2" id="KW-0812">Transmembrane</keyword>
<reference evidence="4" key="1">
    <citation type="journal article" date="2017" name="Genome Biol.">
        <title>Comparative genomics reveals high biological diversity and specific adaptations in the industrially and medically important fungal genus Aspergillus.</title>
        <authorList>
            <person name="de Vries R.P."/>
            <person name="Riley R."/>
            <person name="Wiebenga A."/>
            <person name="Aguilar-Osorio G."/>
            <person name="Amillis S."/>
            <person name="Uchima C.A."/>
            <person name="Anderluh G."/>
            <person name="Asadollahi M."/>
            <person name="Askin M."/>
            <person name="Barry K."/>
            <person name="Battaglia E."/>
            <person name="Bayram O."/>
            <person name="Benocci T."/>
            <person name="Braus-Stromeyer S.A."/>
            <person name="Caldana C."/>
            <person name="Canovas D."/>
            <person name="Cerqueira G.C."/>
            <person name="Chen F."/>
            <person name="Chen W."/>
            <person name="Choi C."/>
            <person name="Clum A."/>
            <person name="Dos Santos R.A."/>
            <person name="Damasio A.R."/>
            <person name="Diallinas G."/>
            <person name="Emri T."/>
            <person name="Fekete E."/>
            <person name="Flipphi M."/>
            <person name="Freyberg S."/>
            <person name="Gallo A."/>
            <person name="Gournas C."/>
            <person name="Habgood R."/>
            <person name="Hainaut M."/>
            <person name="Harispe M.L."/>
            <person name="Henrissat B."/>
            <person name="Hilden K.S."/>
            <person name="Hope R."/>
            <person name="Hossain A."/>
            <person name="Karabika E."/>
            <person name="Karaffa L."/>
            <person name="Karanyi Z."/>
            <person name="Krasevec N."/>
            <person name="Kuo A."/>
            <person name="Kusch H."/>
            <person name="LaButti K."/>
            <person name="Lagendijk E.L."/>
            <person name="Lapidus A."/>
            <person name="Levasseur A."/>
            <person name="Lindquist E."/>
            <person name="Lipzen A."/>
            <person name="Logrieco A.F."/>
            <person name="MacCabe A."/>
            <person name="Maekelae M.R."/>
            <person name="Malavazi I."/>
            <person name="Melin P."/>
            <person name="Meyer V."/>
            <person name="Mielnichuk N."/>
            <person name="Miskei M."/>
            <person name="Molnar A.P."/>
            <person name="Mule G."/>
            <person name="Ngan C.Y."/>
            <person name="Orejas M."/>
            <person name="Orosz E."/>
            <person name="Ouedraogo J.P."/>
            <person name="Overkamp K.M."/>
            <person name="Park H.-S."/>
            <person name="Perrone G."/>
            <person name="Piumi F."/>
            <person name="Punt P.J."/>
            <person name="Ram A.F."/>
            <person name="Ramon A."/>
            <person name="Rauscher S."/>
            <person name="Record E."/>
            <person name="Riano-Pachon D.M."/>
            <person name="Robert V."/>
            <person name="Roehrig J."/>
            <person name="Ruller R."/>
            <person name="Salamov A."/>
            <person name="Salih N.S."/>
            <person name="Samson R.A."/>
            <person name="Sandor E."/>
            <person name="Sanguinetti M."/>
            <person name="Schuetze T."/>
            <person name="Sepcic K."/>
            <person name="Shelest E."/>
            <person name="Sherlock G."/>
            <person name="Sophianopoulou V."/>
            <person name="Squina F.M."/>
            <person name="Sun H."/>
            <person name="Susca A."/>
            <person name="Todd R.B."/>
            <person name="Tsang A."/>
            <person name="Unkles S.E."/>
            <person name="van de Wiele N."/>
            <person name="van Rossen-Uffink D."/>
            <person name="Oliveira J.V."/>
            <person name="Vesth T.C."/>
            <person name="Visser J."/>
            <person name="Yu J.-H."/>
            <person name="Zhou M."/>
            <person name="Andersen M.R."/>
            <person name="Archer D.B."/>
            <person name="Baker S.E."/>
            <person name="Benoit I."/>
            <person name="Brakhage A.A."/>
            <person name="Braus G.H."/>
            <person name="Fischer R."/>
            <person name="Frisvad J.C."/>
            <person name="Goldman G.H."/>
            <person name="Houbraken J."/>
            <person name="Oakley B."/>
            <person name="Pocsi I."/>
            <person name="Scazzocchio C."/>
            <person name="Seiboth B."/>
            <person name="vanKuyk P.A."/>
            <person name="Wortman J."/>
            <person name="Dyer P.S."/>
            <person name="Grigoriev I.V."/>
        </authorList>
    </citation>
    <scope>NUCLEOTIDE SEQUENCE [LARGE SCALE GENOMIC DNA]</scope>
    <source>
        <strain evidence="4">CBS 506.65</strain>
    </source>
</reference>
<evidence type="ECO:0000313" key="3">
    <source>
        <dbReference type="EMBL" id="OJJ45479.1"/>
    </source>
</evidence>
<feature type="region of interest" description="Disordered" evidence="1">
    <location>
        <begin position="186"/>
        <end position="273"/>
    </location>
</feature>
<keyword evidence="4" id="KW-1185">Reference proteome</keyword>
<organism evidence="3 4">
    <name type="scientific">Penicilliopsis zonata CBS 506.65</name>
    <dbReference type="NCBI Taxonomy" id="1073090"/>
    <lineage>
        <taxon>Eukaryota</taxon>
        <taxon>Fungi</taxon>
        <taxon>Dikarya</taxon>
        <taxon>Ascomycota</taxon>
        <taxon>Pezizomycotina</taxon>
        <taxon>Eurotiomycetes</taxon>
        <taxon>Eurotiomycetidae</taxon>
        <taxon>Eurotiales</taxon>
        <taxon>Aspergillaceae</taxon>
        <taxon>Penicilliopsis</taxon>
    </lineage>
</organism>
<keyword evidence="2" id="KW-0472">Membrane</keyword>
<keyword evidence="2" id="KW-1133">Transmembrane helix</keyword>
<feature type="transmembrane region" description="Helical" evidence="2">
    <location>
        <begin position="129"/>
        <end position="153"/>
    </location>
</feature>
<dbReference type="OrthoDB" id="5344006at2759"/>
<evidence type="ECO:0000256" key="1">
    <source>
        <dbReference type="SAM" id="MobiDB-lite"/>
    </source>
</evidence>
<evidence type="ECO:0000313" key="4">
    <source>
        <dbReference type="Proteomes" id="UP000184188"/>
    </source>
</evidence>
<evidence type="ECO:0008006" key="5">
    <source>
        <dbReference type="Google" id="ProtNLM"/>
    </source>
</evidence>
<feature type="transmembrane region" description="Helical" evidence="2">
    <location>
        <begin position="20"/>
        <end position="41"/>
    </location>
</feature>
<name>A0A1L9SE67_9EURO</name>
<dbReference type="AlphaFoldDB" id="A0A1L9SE67"/>